<dbReference type="Gene3D" id="3.40.50.10540">
    <property type="entry name" value="Crotonobetainyl-coa:carnitine coa-transferase, domain 1"/>
    <property type="match status" value="1"/>
</dbReference>
<dbReference type="Gene3D" id="3.30.1540.10">
    <property type="entry name" value="formyl-coa transferase, domain 3"/>
    <property type="match status" value="1"/>
</dbReference>
<dbReference type="InterPro" id="IPR044855">
    <property type="entry name" value="CoA-Trfase_III_dom3_sf"/>
</dbReference>
<dbReference type="Pfam" id="PF02515">
    <property type="entry name" value="CoA_transf_3"/>
    <property type="match status" value="1"/>
</dbReference>
<comment type="caution">
    <text evidence="2">The sequence shown here is derived from an EMBL/GenBank/DDBJ whole genome shotgun (WGS) entry which is preliminary data.</text>
</comment>
<dbReference type="PANTHER" id="PTHR48207">
    <property type="entry name" value="SUCCINATE--HYDROXYMETHYLGLUTARATE COA-TRANSFERASE"/>
    <property type="match status" value="1"/>
</dbReference>
<dbReference type="RefSeq" id="WP_378930491.1">
    <property type="nucleotide sequence ID" value="NZ_JBHLVO010000002.1"/>
</dbReference>
<keyword evidence="1 2" id="KW-0808">Transferase</keyword>
<dbReference type="EMBL" id="JBHLVO010000002">
    <property type="protein sequence ID" value="MFC0270477.1"/>
    <property type="molecule type" value="Genomic_DNA"/>
</dbReference>
<dbReference type="SUPFAM" id="SSF89796">
    <property type="entry name" value="CoA-transferase family III (CaiB/BaiF)"/>
    <property type="match status" value="1"/>
</dbReference>
<protein>
    <submittedName>
        <fullName evidence="2">CaiB/BaiF CoA transferase family protein</fullName>
    </submittedName>
</protein>
<dbReference type="InterPro" id="IPR023606">
    <property type="entry name" value="CoA-Trfase_III_dom_1_sf"/>
</dbReference>
<dbReference type="GO" id="GO:0016740">
    <property type="term" value="F:transferase activity"/>
    <property type="evidence" value="ECO:0007669"/>
    <property type="project" value="UniProtKB-KW"/>
</dbReference>
<keyword evidence="3" id="KW-1185">Reference proteome</keyword>
<gene>
    <name evidence="2" type="ORF">ACFFIX_03265</name>
</gene>
<sequence>MKPLDGIKVIDLSRILSGPYCTMVLADFGAEVIKIESPKGDDTRGWGPPFVGEESAYFLSVNRNKKSMVINLKTEEGRSVLLDLVKEADVVVENFRPGTLKRLKIDYETLKSVNPTIILASISGYGQTGPYTHKPGYDVIAQGMGGITSVTGEPGQPPVKVGFSIADIGTGMWAIVGIQSALLARQHTGKGQWIDVSLLDTIISWQTYLAGNYFASGKNPQPQGGAHPNIVPYQLFDSSDGYFNIAVGNEGLWEKFCIALGEPILAVNPKYKTNQHRLENREELIDYLQSIFSTKPSKYWISLFEEAGLPCGPVLSFEEIFKDPHVLAREQLVELEHPRAGKVKMTGIPIKLSETPGAITSPPPILGEHTIEILRDTLHLTEGKIASLIESGAISPMKETKTYL</sequence>
<dbReference type="Proteomes" id="UP001589854">
    <property type="component" value="Unassembled WGS sequence"/>
</dbReference>
<proteinExistence type="predicted"/>
<dbReference type="InterPro" id="IPR050483">
    <property type="entry name" value="CoA-transferase_III_domain"/>
</dbReference>
<evidence type="ECO:0000313" key="3">
    <source>
        <dbReference type="Proteomes" id="UP001589854"/>
    </source>
</evidence>
<reference evidence="2 3" key="1">
    <citation type="submission" date="2024-09" db="EMBL/GenBank/DDBJ databases">
        <authorList>
            <person name="Sun Q."/>
            <person name="Mori K."/>
        </authorList>
    </citation>
    <scope>NUCLEOTIDE SEQUENCE [LARGE SCALE GENOMIC DNA]</scope>
    <source>
        <strain evidence="2 3">CCM 7228</strain>
    </source>
</reference>
<accession>A0ABV6GC23</accession>
<name>A0ABV6GC23_9BACI</name>
<dbReference type="InterPro" id="IPR003673">
    <property type="entry name" value="CoA-Trfase_fam_III"/>
</dbReference>
<evidence type="ECO:0000256" key="1">
    <source>
        <dbReference type="ARBA" id="ARBA00022679"/>
    </source>
</evidence>
<dbReference type="PANTHER" id="PTHR48207:SF3">
    <property type="entry name" value="SUCCINATE--HYDROXYMETHYLGLUTARATE COA-TRANSFERASE"/>
    <property type="match status" value="1"/>
</dbReference>
<evidence type="ECO:0000313" key="2">
    <source>
        <dbReference type="EMBL" id="MFC0270477.1"/>
    </source>
</evidence>
<organism evidence="2 3">
    <name type="scientific">Metabacillus herbersteinensis</name>
    <dbReference type="NCBI Taxonomy" id="283816"/>
    <lineage>
        <taxon>Bacteria</taxon>
        <taxon>Bacillati</taxon>
        <taxon>Bacillota</taxon>
        <taxon>Bacilli</taxon>
        <taxon>Bacillales</taxon>
        <taxon>Bacillaceae</taxon>
        <taxon>Metabacillus</taxon>
    </lineage>
</organism>